<evidence type="ECO:0000313" key="5">
    <source>
        <dbReference type="Proteomes" id="UP000324758"/>
    </source>
</evidence>
<comment type="function">
    <text evidence="1">Involved in chromosome partition. Localize to both poles of the predivisional cell following completion of DNA replication.</text>
</comment>
<evidence type="ECO:0000256" key="1">
    <source>
        <dbReference type="ARBA" id="ARBA00057242"/>
    </source>
</evidence>
<feature type="domain" description="AAA" evidence="3">
    <location>
        <begin position="21"/>
        <end position="202"/>
    </location>
</feature>
<dbReference type="InterPro" id="IPR027417">
    <property type="entry name" value="P-loop_NTPase"/>
</dbReference>
<keyword evidence="5" id="KW-1185">Reference proteome</keyword>
<comment type="caution">
    <text evidence="4">The sequence shown here is derived from an EMBL/GenBank/DDBJ whole genome shotgun (WGS) entry which is preliminary data.</text>
</comment>
<dbReference type="Pfam" id="PF13614">
    <property type="entry name" value="AAA_31"/>
    <property type="match status" value="1"/>
</dbReference>
<dbReference type="RefSeq" id="WP_148777266.1">
    <property type="nucleotide sequence ID" value="NZ_VSSS01000063.1"/>
</dbReference>
<dbReference type="EMBL" id="VSSS01000063">
    <property type="protein sequence ID" value="TYL88976.1"/>
    <property type="molecule type" value="Genomic_DNA"/>
</dbReference>
<protein>
    <recommendedName>
        <fullName evidence="2">Chromosome partitioning protein ParA</fullName>
    </recommendedName>
</protein>
<name>A0A5D3K702_9BRAD</name>
<evidence type="ECO:0000256" key="2">
    <source>
        <dbReference type="ARBA" id="ARBA00074747"/>
    </source>
</evidence>
<dbReference type="AlphaFoldDB" id="A0A5D3K702"/>
<reference evidence="4 5" key="1">
    <citation type="submission" date="2019-08" db="EMBL/GenBank/DDBJ databases">
        <title>Bradyrhizobium hipponensis sp. nov., a rhizobium isolated from a Lupinus angustifolius root nodule in Tunisia.</title>
        <authorList>
            <person name="Off K."/>
            <person name="Rejili M."/>
            <person name="Mars M."/>
            <person name="Brachmann A."/>
            <person name="Marin M."/>
        </authorList>
    </citation>
    <scope>NUCLEOTIDE SEQUENCE [LARGE SCALE GENOMIC DNA]</scope>
    <source>
        <strain evidence="4 5">CTAW71</strain>
    </source>
</reference>
<dbReference type="OrthoDB" id="9815116at2"/>
<dbReference type="Proteomes" id="UP000324758">
    <property type="component" value="Unassembled WGS sequence"/>
</dbReference>
<organism evidence="4 5">
    <name type="scientific">Bradyrhizobium rifense</name>
    <dbReference type="NCBI Taxonomy" id="515499"/>
    <lineage>
        <taxon>Bacteria</taxon>
        <taxon>Pseudomonadati</taxon>
        <taxon>Pseudomonadota</taxon>
        <taxon>Alphaproteobacteria</taxon>
        <taxon>Hyphomicrobiales</taxon>
        <taxon>Nitrobacteraceae</taxon>
        <taxon>Bradyrhizobium</taxon>
    </lineage>
</organism>
<dbReference type="SUPFAM" id="SSF52540">
    <property type="entry name" value="P-loop containing nucleoside triphosphate hydrolases"/>
    <property type="match status" value="1"/>
</dbReference>
<dbReference type="InterPro" id="IPR025669">
    <property type="entry name" value="AAA_dom"/>
</dbReference>
<dbReference type="CDD" id="cd02042">
    <property type="entry name" value="ParAB_family"/>
    <property type="match status" value="1"/>
</dbReference>
<accession>A0A5D3K702</accession>
<sequence>MTVIDEPQQEQTAEVPHGHPRILALANQKGGVGKTTTAINLGTALAAIGERVLIVDLDPQGNASTGLGIDRRNRSCSTYDVLIGESSLREAVVSTAVPRLHIAPSTMDLSGLELELGTTPGRAFKLRDAIGALNNNVSPEADYTYVLIDCPPSLNLLTVNAMAASDSILVPLQCEFFALEGLSQLLQTVEQVRSTLNPNLSIHGIVLTMFDSRNNLSNQVVADVRQFMGEKVYKTMIPRNVRISEAPSYGKPVLVYDLKCVGSEAYLRLATEVIQRERELRVTH</sequence>
<dbReference type="InterPro" id="IPR050678">
    <property type="entry name" value="DNA_Partitioning_ATPase"/>
</dbReference>
<proteinExistence type="predicted"/>
<dbReference type="FunFam" id="3.40.50.300:FF:000285">
    <property type="entry name" value="Sporulation initiation inhibitor Soj"/>
    <property type="match status" value="1"/>
</dbReference>
<dbReference type="PANTHER" id="PTHR13696:SF52">
    <property type="entry name" value="PARA FAMILY PROTEIN CT_582"/>
    <property type="match status" value="1"/>
</dbReference>
<dbReference type="PANTHER" id="PTHR13696">
    <property type="entry name" value="P-LOOP CONTAINING NUCLEOSIDE TRIPHOSPHATE HYDROLASE"/>
    <property type="match status" value="1"/>
</dbReference>
<evidence type="ECO:0000259" key="3">
    <source>
        <dbReference type="Pfam" id="PF13614"/>
    </source>
</evidence>
<dbReference type="Gene3D" id="3.40.50.300">
    <property type="entry name" value="P-loop containing nucleotide triphosphate hydrolases"/>
    <property type="match status" value="1"/>
</dbReference>
<gene>
    <name evidence="4" type="ORF">FXB40_37295</name>
</gene>
<evidence type="ECO:0000313" key="4">
    <source>
        <dbReference type="EMBL" id="TYL88976.1"/>
    </source>
</evidence>